<keyword evidence="4" id="KW-1185">Reference proteome</keyword>
<reference evidence="3 4" key="1">
    <citation type="submission" date="2018-03" db="EMBL/GenBank/DDBJ databases">
        <title>Aquarubrobacter algicola gen. nov., sp. nov., a novel actinobacterium isolated from shallow eutrophic lake during the end of cyanobacterial harmful algal blooms.</title>
        <authorList>
            <person name="Chun S.J."/>
        </authorList>
    </citation>
    <scope>NUCLEOTIDE SEQUENCE [LARGE SCALE GENOMIC DNA]</scope>
    <source>
        <strain evidence="3 4">Seoho-28</strain>
    </source>
</reference>
<accession>A0A2T4UEJ3</accession>
<comment type="caution">
    <text evidence="3">The sequence shown here is derived from an EMBL/GenBank/DDBJ whole genome shotgun (WGS) entry which is preliminary data.</text>
</comment>
<keyword evidence="1" id="KW-0378">Hydrolase</keyword>
<gene>
    <name evidence="3" type="ORF">C7Y72_14330</name>
</gene>
<dbReference type="AlphaFoldDB" id="A0A2T4UEJ3"/>
<dbReference type="InterPro" id="IPR036457">
    <property type="entry name" value="PPM-type-like_dom_sf"/>
</dbReference>
<dbReference type="OrthoDB" id="118142at2"/>
<feature type="domain" description="PPM-type phosphatase" evidence="2">
    <location>
        <begin position="312"/>
        <end position="529"/>
    </location>
</feature>
<dbReference type="Gene3D" id="3.30.450.20">
    <property type="entry name" value="PAS domain"/>
    <property type="match status" value="1"/>
</dbReference>
<proteinExistence type="predicted"/>
<dbReference type="Pfam" id="PF07228">
    <property type="entry name" value="SpoIIE"/>
    <property type="match status" value="1"/>
</dbReference>
<dbReference type="GO" id="GO:0016791">
    <property type="term" value="F:phosphatase activity"/>
    <property type="evidence" value="ECO:0007669"/>
    <property type="project" value="TreeGrafter"/>
</dbReference>
<dbReference type="Gene3D" id="3.60.40.10">
    <property type="entry name" value="PPM-type phosphatase domain"/>
    <property type="match status" value="1"/>
</dbReference>
<evidence type="ECO:0000259" key="2">
    <source>
        <dbReference type="SMART" id="SM00331"/>
    </source>
</evidence>
<evidence type="ECO:0000256" key="1">
    <source>
        <dbReference type="ARBA" id="ARBA00022801"/>
    </source>
</evidence>
<dbReference type="PANTHER" id="PTHR43156:SF2">
    <property type="entry name" value="STAGE II SPORULATION PROTEIN E"/>
    <property type="match status" value="1"/>
</dbReference>
<dbReference type="InterPro" id="IPR001932">
    <property type="entry name" value="PPM-type_phosphatase-like_dom"/>
</dbReference>
<dbReference type="SMART" id="SM00331">
    <property type="entry name" value="PP2C_SIG"/>
    <property type="match status" value="1"/>
</dbReference>
<name>A0A2T4UEJ3_9ACTN</name>
<dbReference type="SUPFAM" id="SSF81606">
    <property type="entry name" value="PP2C-like"/>
    <property type="match status" value="1"/>
</dbReference>
<dbReference type="RefSeq" id="WP_107569884.1">
    <property type="nucleotide sequence ID" value="NZ_PYYB01000002.1"/>
</dbReference>
<dbReference type="PANTHER" id="PTHR43156">
    <property type="entry name" value="STAGE II SPORULATION PROTEIN E-RELATED"/>
    <property type="match status" value="1"/>
</dbReference>
<organism evidence="3 4">
    <name type="scientific">Paraconexibacter algicola</name>
    <dbReference type="NCBI Taxonomy" id="2133960"/>
    <lineage>
        <taxon>Bacteria</taxon>
        <taxon>Bacillati</taxon>
        <taxon>Actinomycetota</taxon>
        <taxon>Thermoleophilia</taxon>
        <taxon>Solirubrobacterales</taxon>
        <taxon>Paraconexibacteraceae</taxon>
        <taxon>Paraconexibacter</taxon>
    </lineage>
</organism>
<sequence>MQADPLLDLAGPLRPAYEAVDWAATPLGPMADWHPALRHATAMALDSEFPITLLWGPERVMVYNAGYVEQIIDKHPAALGRRVQDVFPEAWDAIEPLVQQVFDDDPPGLLEDQFFPLDRNGFLEETYFTFAYSALRDADHTVLGVIDISSETTTQVLARRRLELLGLLGDRLAGVRGTAEVLGVTTEVLAEGVADMPVAEVWLPGLSQRTSGGVLPEAPLDELPAGELLLTETPTGRVAWVPLGPYDEEAGAQPLLVVRLNDMLAPDDPYLGFLRLLGSTIRQALERARVSDAERRISETLQRSLLPQPPEVPGLVIAARYLAAAEQAQIGGDWYDAFVLADGTTVAVIGDIAGHDQDAAAEMAQVRSLLRGVVLTAGSSPASALEQLDTVVQGLDLGTVATLVVTTISAPATDGHRTVRWSNAGHPPPVLIGAGGGARLLEATPDVLLGLIRAPRHEHETDLAPGETLLLYTDGLVERRGISITDSLGWLRDVLDRSPARAAEPLCEHLVAGLSPALDDDIALLAITAGGVAA</sequence>
<dbReference type="EMBL" id="PYYB01000002">
    <property type="protein sequence ID" value="PTL56165.1"/>
    <property type="molecule type" value="Genomic_DNA"/>
</dbReference>
<evidence type="ECO:0000313" key="4">
    <source>
        <dbReference type="Proteomes" id="UP000240739"/>
    </source>
</evidence>
<evidence type="ECO:0000313" key="3">
    <source>
        <dbReference type="EMBL" id="PTL56165.1"/>
    </source>
</evidence>
<dbReference type="Proteomes" id="UP000240739">
    <property type="component" value="Unassembled WGS sequence"/>
</dbReference>
<protein>
    <recommendedName>
        <fullName evidence="2">PPM-type phosphatase domain-containing protein</fullName>
    </recommendedName>
</protein>
<dbReference type="InterPro" id="IPR052016">
    <property type="entry name" value="Bact_Sigma-Reg"/>
</dbReference>